<keyword evidence="3" id="KW-0378">Hydrolase</keyword>
<dbReference type="Pfam" id="PF01327">
    <property type="entry name" value="Pep_deformylase"/>
    <property type="match status" value="1"/>
</dbReference>
<keyword evidence="5" id="KW-1185">Reference proteome</keyword>
<dbReference type="GO" id="GO:0042586">
    <property type="term" value="F:peptide deformylase activity"/>
    <property type="evidence" value="ECO:0007669"/>
    <property type="project" value="UniProtKB-EC"/>
</dbReference>
<keyword evidence="3" id="KW-0479">Metal-binding</keyword>
<reference evidence="4 5" key="1">
    <citation type="journal article" date="2012" name="Genome Biol.">
        <title>Genome and low-iron response of an oceanic diatom adapted to chronic iron limitation.</title>
        <authorList>
            <person name="Lommer M."/>
            <person name="Specht M."/>
            <person name="Roy A.S."/>
            <person name="Kraemer L."/>
            <person name="Andreson R."/>
            <person name="Gutowska M.A."/>
            <person name="Wolf J."/>
            <person name="Bergner S.V."/>
            <person name="Schilhabel M.B."/>
            <person name="Klostermeier U.C."/>
            <person name="Beiko R.G."/>
            <person name="Rosenstiel P."/>
            <person name="Hippler M."/>
            <person name="Laroche J."/>
        </authorList>
    </citation>
    <scope>NUCLEOTIDE SEQUENCE [LARGE SCALE GENOMIC DNA]</scope>
    <source>
        <strain evidence="4 5">CCMP1005</strain>
    </source>
</reference>
<evidence type="ECO:0000256" key="2">
    <source>
        <dbReference type="ARBA" id="ARBA00012175"/>
    </source>
</evidence>
<dbReference type="Gene3D" id="3.90.45.10">
    <property type="entry name" value="Peptide deformylase"/>
    <property type="match status" value="1"/>
</dbReference>
<dbReference type="AlphaFoldDB" id="K0T1N7"/>
<proteinExistence type="inferred from homology"/>
<sequence length="446" mass="49675">MKGPTAATAALCALLGGSPFTKRCQRHRTRVPLCNSDDAEVASSGGHHDVMADSAVMDEEMPVDDRERRRIVEAGMLLLGSSAVSPGLSCFAEEGFSGVEDPRLANYQPFANDDSWRSTALPIRSISEACEQAERTGLLDFGRWPDPALRREASSVPRSVFDDTLKLEELATVARALRSTARKEGAVGLAAQQCGVDASILFIDHVSSQRIQQGIALINPRIIRRSPETEMQLWTEECLVLPPKFRATLLRDKKVTIEYESLESIDGIPYFADGLTKQITLSGELARCAQHEMDHSRGVLITDHVSLSEMLPAMASIENSDGRHDLRTQRAYSRYLSESTLLPQRQLDVALADEDSAGFFRRIVRPVYAEDGSTSEPSRISNSYECDEDCKKERRRRIEQRRAMMEQSRSNTSRGDVLKLSQQRALMYGTEFKGLQPKYCPQQSCP</sequence>
<dbReference type="PRINTS" id="PR01576">
    <property type="entry name" value="PDEFORMYLASE"/>
</dbReference>
<evidence type="ECO:0000256" key="3">
    <source>
        <dbReference type="RuleBase" id="RU362111"/>
    </source>
</evidence>
<comment type="similarity">
    <text evidence="1 3">Belongs to the polypeptide deformylase family.</text>
</comment>
<dbReference type="GO" id="GO:0006412">
    <property type="term" value="P:translation"/>
    <property type="evidence" value="ECO:0007669"/>
    <property type="project" value="UniProtKB-KW"/>
</dbReference>
<dbReference type="PANTHER" id="PTHR10458">
    <property type="entry name" value="PEPTIDE DEFORMYLASE"/>
    <property type="match status" value="1"/>
</dbReference>
<protein>
    <recommendedName>
        <fullName evidence="2 3">Peptide deformylase</fullName>
        <ecNumber evidence="2 3">3.5.1.88</ecNumber>
    </recommendedName>
</protein>
<dbReference type="OrthoDB" id="276063at2759"/>
<name>K0T1N7_THAOC</name>
<dbReference type="GO" id="GO:0046872">
    <property type="term" value="F:metal ion binding"/>
    <property type="evidence" value="ECO:0007669"/>
    <property type="project" value="UniProtKB-KW"/>
</dbReference>
<dbReference type="Proteomes" id="UP000266841">
    <property type="component" value="Unassembled WGS sequence"/>
</dbReference>
<dbReference type="InterPro" id="IPR023635">
    <property type="entry name" value="Peptide_deformylase"/>
</dbReference>
<comment type="function">
    <text evidence="3">Removes the formyl group from the N-terminal Met of newly synthesized proteins.</text>
</comment>
<evidence type="ECO:0000256" key="1">
    <source>
        <dbReference type="ARBA" id="ARBA00010759"/>
    </source>
</evidence>
<comment type="catalytic activity">
    <reaction evidence="3">
        <text>N-terminal N-formyl-L-methionyl-[peptide] + H2O = N-terminal L-methionyl-[peptide] + formate</text>
        <dbReference type="Rhea" id="RHEA:24420"/>
        <dbReference type="Rhea" id="RHEA-COMP:10639"/>
        <dbReference type="Rhea" id="RHEA-COMP:10640"/>
        <dbReference type="ChEBI" id="CHEBI:15377"/>
        <dbReference type="ChEBI" id="CHEBI:15740"/>
        <dbReference type="ChEBI" id="CHEBI:49298"/>
        <dbReference type="ChEBI" id="CHEBI:64731"/>
        <dbReference type="EC" id="3.5.1.88"/>
    </reaction>
</comment>
<dbReference type="OMA" id="RCAQHEM"/>
<gene>
    <name evidence="4" type="ORF">THAOC_11855</name>
</gene>
<dbReference type="HAMAP" id="MF_00163">
    <property type="entry name" value="Pep_deformylase"/>
    <property type="match status" value="1"/>
</dbReference>
<evidence type="ECO:0000313" key="5">
    <source>
        <dbReference type="Proteomes" id="UP000266841"/>
    </source>
</evidence>
<evidence type="ECO:0000313" key="4">
    <source>
        <dbReference type="EMBL" id="EJK67151.1"/>
    </source>
</evidence>
<dbReference type="InterPro" id="IPR036821">
    <property type="entry name" value="Peptide_deformylase_sf"/>
</dbReference>
<dbReference type="eggNOG" id="KOG3137">
    <property type="taxonomic scope" value="Eukaryota"/>
</dbReference>
<dbReference type="SUPFAM" id="SSF56420">
    <property type="entry name" value="Peptide deformylase"/>
    <property type="match status" value="1"/>
</dbReference>
<keyword evidence="3" id="KW-0648">Protein biosynthesis</keyword>
<accession>K0T1N7</accession>
<comment type="caution">
    <text evidence="4">The sequence shown here is derived from an EMBL/GenBank/DDBJ whole genome shotgun (WGS) entry which is preliminary data.</text>
</comment>
<dbReference type="EMBL" id="AGNL01013611">
    <property type="protein sequence ID" value="EJK67151.1"/>
    <property type="molecule type" value="Genomic_DNA"/>
</dbReference>
<dbReference type="EC" id="3.5.1.88" evidence="2 3"/>
<dbReference type="PANTHER" id="PTHR10458:SF22">
    <property type="entry name" value="PEPTIDE DEFORMYLASE"/>
    <property type="match status" value="1"/>
</dbReference>
<organism evidence="4 5">
    <name type="scientific">Thalassiosira oceanica</name>
    <name type="common">Marine diatom</name>
    <dbReference type="NCBI Taxonomy" id="159749"/>
    <lineage>
        <taxon>Eukaryota</taxon>
        <taxon>Sar</taxon>
        <taxon>Stramenopiles</taxon>
        <taxon>Ochrophyta</taxon>
        <taxon>Bacillariophyta</taxon>
        <taxon>Coscinodiscophyceae</taxon>
        <taxon>Thalassiosirophycidae</taxon>
        <taxon>Thalassiosirales</taxon>
        <taxon>Thalassiosiraceae</taxon>
        <taxon>Thalassiosira</taxon>
    </lineage>
</organism>